<evidence type="ECO:0000256" key="1">
    <source>
        <dbReference type="SAM" id="MobiDB-lite"/>
    </source>
</evidence>
<name>A0A1I0HDH1_9BACI</name>
<proteinExistence type="predicted"/>
<evidence type="ECO:0008006" key="4">
    <source>
        <dbReference type="Google" id="ProtNLM"/>
    </source>
</evidence>
<feature type="compositionally biased region" description="Polar residues" evidence="1">
    <location>
        <begin position="11"/>
        <end position="20"/>
    </location>
</feature>
<feature type="region of interest" description="Disordered" evidence="1">
    <location>
        <begin position="1"/>
        <end position="40"/>
    </location>
</feature>
<evidence type="ECO:0000313" key="3">
    <source>
        <dbReference type="Proteomes" id="UP000198618"/>
    </source>
</evidence>
<gene>
    <name evidence="2" type="ORF">SAMN05216389_13225</name>
</gene>
<dbReference type="OrthoDB" id="2970389at2"/>
<accession>A0A1I0HDH1</accession>
<keyword evidence="3" id="KW-1185">Reference proteome</keyword>
<reference evidence="2 3" key="1">
    <citation type="submission" date="2016-10" db="EMBL/GenBank/DDBJ databases">
        <authorList>
            <person name="de Groot N.N."/>
        </authorList>
    </citation>
    <scope>NUCLEOTIDE SEQUENCE [LARGE SCALE GENOMIC DNA]</scope>
    <source>
        <strain evidence="2 3">IBRC-M 10780</strain>
    </source>
</reference>
<dbReference type="Proteomes" id="UP000198618">
    <property type="component" value="Unassembled WGS sequence"/>
</dbReference>
<evidence type="ECO:0000313" key="2">
    <source>
        <dbReference type="EMBL" id="SET81859.1"/>
    </source>
</evidence>
<sequence>MKKQSKKESFTMPTQANQDGEFQVHGGIKENYPLDSMNKMTGESVNEHKELEAANEVIAEKEISQTYNNS</sequence>
<protein>
    <recommendedName>
        <fullName evidence="4">DUF4025 domain-containing protein</fullName>
    </recommendedName>
</protein>
<organism evidence="2 3">
    <name type="scientific">Oceanobacillus limi</name>
    <dbReference type="NCBI Taxonomy" id="930131"/>
    <lineage>
        <taxon>Bacteria</taxon>
        <taxon>Bacillati</taxon>
        <taxon>Bacillota</taxon>
        <taxon>Bacilli</taxon>
        <taxon>Bacillales</taxon>
        <taxon>Bacillaceae</taxon>
        <taxon>Oceanobacillus</taxon>
    </lineage>
</organism>
<dbReference type="EMBL" id="FOHE01000032">
    <property type="protein sequence ID" value="SET81859.1"/>
    <property type="molecule type" value="Genomic_DNA"/>
</dbReference>
<dbReference type="RefSeq" id="WP_090872965.1">
    <property type="nucleotide sequence ID" value="NZ_FOHE01000032.1"/>
</dbReference>
<dbReference type="AlphaFoldDB" id="A0A1I0HDH1"/>